<organism evidence="1 2">
    <name type="scientific">Sphagnum troendelagicum</name>
    <dbReference type="NCBI Taxonomy" id="128251"/>
    <lineage>
        <taxon>Eukaryota</taxon>
        <taxon>Viridiplantae</taxon>
        <taxon>Streptophyta</taxon>
        <taxon>Embryophyta</taxon>
        <taxon>Bryophyta</taxon>
        <taxon>Sphagnophytina</taxon>
        <taxon>Sphagnopsida</taxon>
        <taxon>Sphagnales</taxon>
        <taxon>Sphagnaceae</taxon>
        <taxon>Sphagnum</taxon>
    </lineage>
</organism>
<name>A0ABP0V1P9_9BRYO</name>
<evidence type="ECO:0000313" key="2">
    <source>
        <dbReference type="Proteomes" id="UP001497512"/>
    </source>
</evidence>
<accession>A0ABP0V1P9</accession>
<reference evidence="1" key="1">
    <citation type="submission" date="2024-02" db="EMBL/GenBank/DDBJ databases">
        <authorList>
            <consortium name="ELIXIR-Norway"/>
            <consortium name="Elixir Norway"/>
        </authorList>
    </citation>
    <scope>NUCLEOTIDE SEQUENCE</scope>
</reference>
<dbReference type="Proteomes" id="UP001497512">
    <property type="component" value="Chromosome 8"/>
</dbReference>
<protein>
    <submittedName>
        <fullName evidence="1">Uncharacterized protein</fullName>
    </submittedName>
</protein>
<evidence type="ECO:0000313" key="1">
    <source>
        <dbReference type="EMBL" id="CAK9235555.1"/>
    </source>
</evidence>
<sequence>MGCCQGKPGGLSKAERDSRWRNTGIVGLRDSNLKELPAEVVKLAVSIRTLDATHNRLGLFSASYHGQQFVN</sequence>
<dbReference type="EMBL" id="OZ019900">
    <property type="protein sequence ID" value="CAK9235555.1"/>
    <property type="molecule type" value="Genomic_DNA"/>
</dbReference>
<gene>
    <name evidence="1" type="ORF">CSSPTR1EN2_LOCUS22775</name>
</gene>
<proteinExistence type="predicted"/>
<keyword evidence="2" id="KW-1185">Reference proteome</keyword>